<gene>
    <name evidence="1" type="ORF">MOHU_12200</name>
</gene>
<keyword evidence="2" id="KW-1185">Reference proteome</keyword>
<protein>
    <recommendedName>
        <fullName evidence="3">DUF2225 domain-containing protein</fullName>
    </recommendedName>
</protein>
<organism evidence="1 2">
    <name type="scientific">Neomoorella humiferrea</name>
    <dbReference type="NCBI Taxonomy" id="676965"/>
    <lineage>
        <taxon>Bacteria</taxon>
        <taxon>Bacillati</taxon>
        <taxon>Bacillota</taxon>
        <taxon>Clostridia</taxon>
        <taxon>Neomoorellales</taxon>
        <taxon>Neomoorellaceae</taxon>
        <taxon>Neomoorella</taxon>
    </lineage>
</organism>
<evidence type="ECO:0008006" key="3">
    <source>
        <dbReference type="Google" id="ProtNLM"/>
    </source>
</evidence>
<dbReference type="OrthoDB" id="9780343at2"/>
<dbReference type="Proteomes" id="UP000238415">
    <property type="component" value="Unassembled WGS sequence"/>
</dbReference>
<reference evidence="1 2" key="1">
    <citation type="submission" date="2018-03" db="EMBL/GenBank/DDBJ databases">
        <title>Genome sequence of Moorella humiferrea DSM 23265.</title>
        <authorList>
            <person name="Poehlein A."/>
            <person name="Daniel R."/>
        </authorList>
    </citation>
    <scope>NUCLEOTIDE SEQUENCE [LARGE SCALE GENOMIC DNA]</scope>
    <source>
        <strain evidence="1 2">DSM 23265</strain>
    </source>
</reference>
<dbReference type="AlphaFoldDB" id="A0A2T0ASX8"/>
<name>A0A2T0ASX8_9FIRM</name>
<proteinExistence type="predicted"/>
<dbReference type="EMBL" id="PVXM01000020">
    <property type="protein sequence ID" value="PRR73320.1"/>
    <property type="molecule type" value="Genomic_DNA"/>
</dbReference>
<sequence>MATAVEPLYDKRYQCLFCGREFTNKKLRLSQIRQVKRDSDLCTYFEGENPYFYEVAVCPHCGYAFTTNFGPVKKERRELILKEYIQKITHKDYTGRRNLHEALNVHKLGLLCGNLNQEKRSVLAGLCLHIAWFYRYEGNEEEEKKYLRYACDLYQEAYQKESPGGGNANLIIYLIGELEGRLGNYLTATQWLARLLQVRNLEPYLRDLLRDRWEVYRNHLKEKTPSAGPTEGRHTL</sequence>
<evidence type="ECO:0000313" key="2">
    <source>
        <dbReference type="Proteomes" id="UP000238415"/>
    </source>
</evidence>
<dbReference type="Pfam" id="PF09986">
    <property type="entry name" value="DUF2225"/>
    <property type="match status" value="1"/>
</dbReference>
<evidence type="ECO:0000313" key="1">
    <source>
        <dbReference type="EMBL" id="PRR73320.1"/>
    </source>
</evidence>
<dbReference type="InterPro" id="IPR018708">
    <property type="entry name" value="DUF2225"/>
</dbReference>
<comment type="caution">
    <text evidence="1">The sequence shown here is derived from an EMBL/GenBank/DDBJ whole genome shotgun (WGS) entry which is preliminary data.</text>
</comment>
<dbReference type="RefSeq" id="WP_106005225.1">
    <property type="nucleotide sequence ID" value="NZ_CP136418.1"/>
</dbReference>
<accession>A0A2T0ASX8</accession>